<evidence type="ECO:0008006" key="4">
    <source>
        <dbReference type="Google" id="ProtNLM"/>
    </source>
</evidence>
<evidence type="ECO:0000313" key="2">
    <source>
        <dbReference type="EMBL" id="TCJ84564.1"/>
    </source>
</evidence>
<dbReference type="RefSeq" id="WP_131906313.1">
    <property type="nucleotide sequence ID" value="NZ_BAAAFU010000006.1"/>
</dbReference>
<dbReference type="EMBL" id="SMFQ01000004">
    <property type="protein sequence ID" value="TCJ84564.1"/>
    <property type="molecule type" value="Genomic_DNA"/>
</dbReference>
<organism evidence="2 3">
    <name type="scientific">Cocleimonas flava</name>
    <dbReference type="NCBI Taxonomy" id="634765"/>
    <lineage>
        <taxon>Bacteria</taxon>
        <taxon>Pseudomonadati</taxon>
        <taxon>Pseudomonadota</taxon>
        <taxon>Gammaproteobacteria</taxon>
        <taxon>Thiotrichales</taxon>
        <taxon>Thiotrichaceae</taxon>
        <taxon>Cocleimonas</taxon>
    </lineage>
</organism>
<evidence type="ECO:0000313" key="3">
    <source>
        <dbReference type="Proteomes" id="UP000294887"/>
    </source>
</evidence>
<sequence>MKLFTFLFLLCGLFLTQGCDSQSPPKSKIENPLEGHSKALEKAKDLQRQLDEAAENQRKAIESMSQ</sequence>
<evidence type="ECO:0000256" key="1">
    <source>
        <dbReference type="SAM" id="Coils"/>
    </source>
</evidence>
<keyword evidence="1" id="KW-0175">Coiled coil</keyword>
<dbReference type="PROSITE" id="PS51257">
    <property type="entry name" value="PROKAR_LIPOPROTEIN"/>
    <property type="match status" value="1"/>
</dbReference>
<protein>
    <recommendedName>
        <fullName evidence="4">Lipoprotein</fullName>
    </recommendedName>
</protein>
<proteinExistence type="predicted"/>
<keyword evidence="3" id="KW-1185">Reference proteome</keyword>
<gene>
    <name evidence="2" type="ORF">EV695_2522</name>
</gene>
<name>A0A4R1EX57_9GAMM</name>
<dbReference type="Proteomes" id="UP000294887">
    <property type="component" value="Unassembled WGS sequence"/>
</dbReference>
<comment type="caution">
    <text evidence="2">The sequence shown here is derived from an EMBL/GenBank/DDBJ whole genome shotgun (WGS) entry which is preliminary data.</text>
</comment>
<feature type="coiled-coil region" evidence="1">
    <location>
        <begin position="36"/>
        <end position="63"/>
    </location>
</feature>
<reference evidence="2 3" key="1">
    <citation type="submission" date="2019-03" db="EMBL/GenBank/DDBJ databases">
        <title>Genomic Encyclopedia of Type Strains, Phase IV (KMG-IV): sequencing the most valuable type-strain genomes for metagenomic binning, comparative biology and taxonomic classification.</title>
        <authorList>
            <person name="Goeker M."/>
        </authorList>
    </citation>
    <scope>NUCLEOTIDE SEQUENCE [LARGE SCALE GENOMIC DNA]</scope>
    <source>
        <strain evidence="2 3">DSM 24830</strain>
    </source>
</reference>
<accession>A0A4R1EX57</accession>
<dbReference type="AlphaFoldDB" id="A0A4R1EX57"/>